<name>A0A9N9F5J4_9GLOM</name>
<evidence type="ECO:0000313" key="4">
    <source>
        <dbReference type="EMBL" id="CAG8511284.1"/>
    </source>
</evidence>
<dbReference type="Proteomes" id="UP000789831">
    <property type="component" value="Unassembled WGS sequence"/>
</dbReference>
<keyword evidence="3" id="KW-1133">Transmembrane helix</keyword>
<keyword evidence="1" id="KW-0175">Coiled coil</keyword>
<evidence type="ECO:0000256" key="2">
    <source>
        <dbReference type="SAM" id="MobiDB-lite"/>
    </source>
</evidence>
<sequence>MNQLQSEITQLESNPAKNQTELDSKKKQLAELETKEKELTKSLPLTTQISILQKEIQTLTNKPTKTKAEERVLESKKQELAELLRKQNDSNTNNAKPSDKTKLYIGLGIVGVVLLISLFIFIRKHKKRPT</sequence>
<feature type="region of interest" description="Disordered" evidence="2">
    <location>
        <begin position="1"/>
        <end position="24"/>
    </location>
</feature>
<dbReference type="EMBL" id="CAJVPL010000573">
    <property type="protein sequence ID" value="CAG8511284.1"/>
    <property type="molecule type" value="Genomic_DNA"/>
</dbReference>
<keyword evidence="3" id="KW-0472">Membrane</keyword>
<feature type="coiled-coil region" evidence="1">
    <location>
        <begin position="66"/>
        <end position="93"/>
    </location>
</feature>
<reference evidence="4" key="1">
    <citation type="submission" date="2021-06" db="EMBL/GenBank/DDBJ databases">
        <authorList>
            <person name="Kallberg Y."/>
            <person name="Tangrot J."/>
            <person name="Rosling A."/>
        </authorList>
    </citation>
    <scope>NUCLEOTIDE SEQUENCE</scope>
    <source>
        <strain evidence="4">MT106</strain>
    </source>
</reference>
<feature type="transmembrane region" description="Helical" evidence="3">
    <location>
        <begin position="103"/>
        <end position="122"/>
    </location>
</feature>
<protein>
    <submittedName>
        <fullName evidence="4">7137_t:CDS:1</fullName>
    </submittedName>
</protein>
<dbReference type="OrthoDB" id="10678126at2759"/>
<proteinExistence type="predicted"/>
<keyword evidence="3" id="KW-0812">Transmembrane</keyword>
<evidence type="ECO:0000313" key="5">
    <source>
        <dbReference type="Proteomes" id="UP000789831"/>
    </source>
</evidence>
<comment type="caution">
    <text evidence="4">The sequence shown here is derived from an EMBL/GenBank/DDBJ whole genome shotgun (WGS) entry which is preliminary data.</text>
</comment>
<organism evidence="4 5">
    <name type="scientific">Ambispora gerdemannii</name>
    <dbReference type="NCBI Taxonomy" id="144530"/>
    <lineage>
        <taxon>Eukaryota</taxon>
        <taxon>Fungi</taxon>
        <taxon>Fungi incertae sedis</taxon>
        <taxon>Mucoromycota</taxon>
        <taxon>Glomeromycotina</taxon>
        <taxon>Glomeromycetes</taxon>
        <taxon>Archaeosporales</taxon>
        <taxon>Ambisporaceae</taxon>
        <taxon>Ambispora</taxon>
    </lineage>
</organism>
<dbReference type="AlphaFoldDB" id="A0A9N9F5J4"/>
<evidence type="ECO:0000256" key="3">
    <source>
        <dbReference type="SAM" id="Phobius"/>
    </source>
</evidence>
<accession>A0A9N9F5J4</accession>
<feature type="compositionally biased region" description="Polar residues" evidence="2">
    <location>
        <begin position="1"/>
        <end position="19"/>
    </location>
</feature>
<gene>
    <name evidence="4" type="ORF">AGERDE_LOCUS4756</name>
</gene>
<keyword evidence="5" id="KW-1185">Reference proteome</keyword>
<evidence type="ECO:0000256" key="1">
    <source>
        <dbReference type="SAM" id="Coils"/>
    </source>
</evidence>